<evidence type="ECO:0000256" key="2">
    <source>
        <dbReference type="ARBA" id="ARBA00022448"/>
    </source>
</evidence>
<evidence type="ECO:0000256" key="11">
    <source>
        <dbReference type="RuleBase" id="RU003357"/>
    </source>
</evidence>
<evidence type="ECO:0000313" key="14">
    <source>
        <dbReference type="EMBL" id="MXO58393.1"/>
    </source>
</evidence>
<evidence type="ECO:0000256" key="3">
    <source>
        <dbReference type="ARBA" id="ARBA00022452"/>
    </source>
</evidence>
<evidence type="ECO:0000256" key="1">
    <source>
        <dbReference type="ARBA" id="ARBA00004571"/>
    </source>
</evidence>
<sequence length="787" mass="84975">MGIPRSGTWRSSWAWCWCTTAILIAWSPPAEAQVDQRSAIDVESASLPEAIAELARETGVSIGTEGTLPRLRSHPVKGRMSVDRALSHMLAGTGYVARRVGATAWRIERTPQRQAAVGGRPKEIPPTIGAEILVTGTKRELSLDNAAIAVAVVRPDAIQQVRVTSDSAFVAVNVEGFSLTGQGPGRNRMFLRGVADSAFGGRTQSTVAVLLDDARITYAAPDPDIRLVDVERVELLKGPQGSLYGTGALGGIYRVVTRRADLSNMEFAIGLTAETVEHGSSGASGAVVANLPLARDKVGLRLVAYGELAPGWVDTGTKKDSNTSGLSGVRAGLGVDLGDGWRADATGFGQWLGVDDSRYVYESLARRRPAQLAEKHDNDLLHGSLRVARDEGPIRIVMSSGYTSHVVDEQIDATQGAELLGMTDPERLLDANRYKVWDNEIRANGQIGRLGWLGGISYLSARQDSSRDLTGLAGSTMNVDSDDRSAEELALFGELSLPLTGRIEATAGARVFRSLIEERRAEGAEAAELRFIRYGVTPDFGLSWKPKVGRLIYLHYGSAFRQGGTGIGEDGTIEALEGDELATLSAGWRDTLGMIRFDLGLYHSWWSEIQSDVLRPNGLIETANVGDGEITGAELSVEAEPAERWRLQGGAMLQSAKIDPVNASSDGDRRLPVVPDMTFRAAVLHDFYLGDWDMSARAQLNYFGSARLSFDPALDRKMGKVFDATAELRASRGPFGLSLEVLNLLAGRHDTFAYGNPLRVRTAPQFTPQQPRTFRLTLSYRPGGSAD</sequence>
<protein>
    <submittedName>
        <fullName evidence="14">TonB-dependent receptor</fullName>
    </submittedName>
</protein>
<comment type="subcellular location">
    <subcellularLocation>
        <location evidence="1">Cell outer membrane</location>
        <topology evidence="1">Multi-pass membrane protein</topology>
    </subcellularLocation>
</comment>
<keyword evidence="3" id="KW-1134">Transmembrane beta strand</keyword>
<evidence type="ECO:0000256" key="7">
    <source>
        <dbReference type="ARBA" id="ARBA00023065"/>
    </source>
</evidence>
<evidence type="ECO:0000256" key="9">
    <source>
        <dbReference type="ARBA" id="ARBA00023136"/>
    </source>
</evidence>
<dbReference type="OrthoDB" id="9760333at2"/>
<dbReference type="AlphaFoldDB" id="A0A6I4SRA3"/>
<evidence type="ECO:0000256" key="6">
    <source>
        <dbReference type="ARBA" id="ARBA00023004"/>
    </source>
</evidence>
<dbReference type="GO" id="GO:0006826">
    <property type="term" value="P:iron ion transport"/>
    <property type="evidence" value="ECO:0007669"/>
    <property type="project" value="UniProtKB-KW"/>
</dbReference>
<gene>
    <name evidence="14" type="ORF">GRI89_02380</name>
</gene>
<evidence type="ECO:0000256" key="5">
    <source>
        <dbReference type="ARBA" id="ARBA00022692"/>
    </source>
</evidence>
<keyword evidence="2" id="KW-0813">Transport</keyword>
<reference evidence="14 15" key="1">
    <citation type="submission" date="2019-12" db="EMBL/GenBank/DDBJ databases">
        <title>Genomic-based taxomic classification of the family Erythrobacteraceae.</title>
        <authorList>
            <person name="Xu L."/>
        </authorList>
    </citation>
    <scope>NUCLEOTIDE SEQUENCE [LARGE SCALE GENOMIC DNA]</scope>
    <source>
        <strain evidence="14 15">MCCC 1K01500</strain>
    </source>
</reference>
<keyword evidence="8 11" id="KW-0798">TonB box</keyword>
<dbReference type="InterPro" id="IPR039426">
    <property type="entry name" value="TonB-dep_rcpt-like"/>
</dbReference>
<dbReference type="PANTHER" id="PTHR32552">
    <property type="entry name" value="FERRICHROME IRON RECEPTOR-RELATED"/>
    <property type="match status" value="1"/>
</dbReference>
<keyword evidence="4" id="KW-0410">Iron transport</keyword>
<dbReference type="InterPro" id="IPR000531">
    <property type="entry name" value="Beta-barrel_TonB"/>
</dbReference>
<evidence type="ECO:0000256" key="4">
    <source>
        <dbReference type="ARBA" id="ARBA00022496"/>
    </source>
</evidence>
<keyword evidence="7" id="KW-0406">Ion transport</keyword>
<dbReference type="EMBL" id="WTYM01000023">
    <property type="protein sequence ID" value="MXO58393.1"/>
    <property type="molecule type" value="Genomic_DNA"/>
</dbReference>
<dbReference type="GO" id="GO:0009279">
    <property type="term" value="C:cell outer membrane"/>
    <property type="evidence" value="ECO:0007669"/>
    <property type="project" value="UniProtKB-SubCell"/>
</dbReference>
<feature type="domain" description="Secretin/TonB short N-terminal" evidence="13">
    <location>
        <begin position="60"/>
        <end position="110"/>
    </location>
</feature>
<keyword evidence="6" id="KW-0408">Iron</keyword>
<dbReference type="Gene3D" id="2.40.170.20">
    <property type="entry name" value="TonB-dependent receptor, beta-barrel domain"/>
    <property type="match status" value="1"/>
</dbReference>
<dbReference type="SMART" id="SM00965">
    <property type="entry name" value="STN"/>
    <property type="match status" value="1"/>
</dbReference>
<evidence type="ECO:0000256" key="10">
    <source>
        <dbReference type="ARBA" id="ARBA00023237"/>
    </source>
</evidence>
<comment type="caution">
    <text evidence="14">The sequence shown here is derived from an EMBL/GenBank/DDBJ whole genome shotgun (WGS) entry which is preliminary data.</text>
</comment>
<organism evidence="14 15">
    <name type="scientific">Croceibacterium salegens</name>
    <dbReference type="NCBI Taxonomy" id="1737568"/>
    <lineage>
        <taxon>Bacteria</taxon>
        <taxon>Pseudomonadati</taxon>
        <taxon>Pseudomonadota</taxon>
        <taxon>Alphaproteobacteria</taxon>
        <taxon>Sphingomonadales</taxon>
        <taxon>Erythrobacteraceae</taxon>
        <taxon>Croceibacterium</taxon>
    </lineage>
</organism>
<dbReference type="PANTHER" id="PTHR32552:SF81">
    <property type="entry name" value="TONB-DEPENDENT OUTER MEMBRANE RECEPTOR"/>
    <property type="match status" value="1"/>
</dbReference>
<dbReference type="Pfam" id="PF07715">
    <property type="entry name" value="Plug"/>
    <property type="match status" value="1"/>
</dbReference>
<evidence type="ECO:0000313" key="15">
    <source>
        <dbReference type="Proteomes" id="UP000433652"/>
    </source>
</evidence>
<name>A0A6I4SRA3_9SPHN</name>
<evidence type="ECO:0000256" key="12">
    <source>
        <dbReference type="SAM" id="SignalP"/>
    </source>
</evidence>
<feature type="chain" id="PRO_5026294839" evidence="12">
    <location>
        <begin position="33"/>
        <end position="787"/>
    </location>
</feature>
<dbReference type="InterPro" id="IPR012910">
    <property type="entry name" value="Plug_dom"/>
</dbReference>
<dbReference type="Pfam" id="PF00593">
    <property type="entry name" value="TonB_dep_Rec_b-barrel"/>
    <property type="match status" value="1"/>
</dbReference>
<comment type="similarity">
    <text evidence="11">Belongs to the TonB-dependent receptor family.</text>
</comment>
<accession>A0A6I4SRA3</accession>
<keyword evidence="15" id="KW-1185">Reference proteome</keyword>
<dbReference type="InterPro" id="IPR036942">
    <property type="entry name" value="Beta-barrel_TonB_sf"/>
</dbReference>
<evidence type="ECO:0000259" key="13">
    <source>
        <dbReference type="SMART" id="SM00965"/>
    </source>
</evidence>
<dbReference type="RefSeq" id="WP_159791805.1">
    <property type="nucleotide sequence ID" value="NZ_WTYM01000023.1"/>
</dbReference>
<dbReference type="InterPro" id="IPR011662">
    <property type="entry name" value="Secretin/TonB_short_N"/>
</dbReference>
<dbReference type="SUPFAM" id="SSF56935">
    <property type="entry name" value="Porins"/>
    <property type="match status" value="1"/>
</dbReference>
<keyword evidence="5" id="KW-0812">Transmembrane</keyword>
<evidence type="ECO:0000256" key="8">
    <source>
        <dbReference type="ARBA" id="ARBA00023077"/>
    </source>
</evidence>
<keyword evidence="14" id="KW-0675">Receptor</keyword>
<keyword evidence="12" id="KW-0732">Signal</keyword>
<keyword evidence="9 11" id="KW-0472">Membrane</keyword>
<proteinExistence type="inferred from homology"/>
<dbReference type="Proteomes" id="UP000433652">
    <property type="component" value="Unassembled WGS sequence"/>
</dbReference>
<feature type="signal peptide" evidence="12">
    <location>
        <begin position="1"/>
        <end position="32"/>
    </location>
</feature>
<dbReference type="Gene3D" id="3.55.50.30">
    <property type="match status" value="1"/>
</dbReference>
<keyword evidence="10" id="KW-0998">Cell outer membrane</keyword>